<sequence>MNIREALKLLVDKNGSELFVSVKYPLAIKVNDKILAITSNRLTEPEVSAIIEQLLNTADYCRYKETKESNCALNIVGTGRFRMSAFVQKNDPGMVIRRIQSNIPSLSELGMPLHLGDEIFKKKGLILLTGSAGSGKSSTMAALIDHRNINGSGHIIMIEDPVEFIHNHKQCLVTQRDVGLDTNSYEDGISNALRQAPSVLGIGEIRSSAVMAHALSCVETGHLCIATLHANNSYQAIERIIHFFPKEQREQVLMDLSLNLVAIVGQQLIESENGDRLHPAVELMLTSPRIADLIKRGKIDELHEAIGKSGDQGMQTFDQSLYDLYKTGKISYDKALLHATSSNNLRLQIKLNCGNPSDGSSGQNMDKLTISKD</sequence>
<dbReference type="Gene3D" id="3.30.450.90">
    <property type="match status" value="1"/>
</dbReference>
<dbReference type="SUPFAM" id="SSF52540">
    <property type="entry name" value="P-loop containing nucleoside triphosphate hydrolases"/>
    <property type="match status" value="1"/>
</dbReference>
<dbReference type="Gene3D" id="3.40.50.300">
    <property type="entry name" value="P-loop containing nucleotide triphosphate hydrolases"/>
    <property type="match status" value="1"/>
</dbReference>
<reference evidence="4 5" key="1">
    <citation type="journal article" date="2023" name="bioRxiv">
        <title>An intranuclear bacterial parasite of deep-sea mussels expresses apoptosis inhibitors acquired from its host.</title>
        <authorList>
            <person name="Gonzalez Porras M.A."/>
            <person name="Assie A."/>
            <person name="Tietjen M."/>
            <person name="Violette M."/>
            <person name="Kleiner M."/>
            <person name="Gruber-Vodicka H."/>
            <person name="Dubilier N."/>
            <person name="Leisch N."/>
        </authorList>
    </citation>
    <scope>NUCLEOTIDE SEQUENCE [LARGE SCALE GENOMIC DNA]</scope>
    <source>
        <strain evidence="4">IAP13</strain>
    </source>
</reference>
<feature type="region of interest" description="Disordered" evidence="2">
    <location>
        <begin position="354"/>
        <end position="373"/>
    </location>
</feature>
<evidence type="ECO:0000256" key="1">
    <source>
        <dbReference type="ARBA" id="ARBA00006611"/>
    </source>
</evidence>
<dbReference type="PANTHER" id="PTHR30486:SF12">
    <property type="entry name" value="TYPE IV PILUS ATPASE PILU"/>
    <property type="match status" value="1"/>
</dbReference>
<dbReference type="EMBL" id="JASXSV010000011">
    <property type="protein sequence ID" value="MDP0589240.1"/>
    <property type="molecule type" value="Genomic_DNA"/>
</dbReference>
<dbReference type="GO" id="GO:0005524">
    <property type="term" value="F:ATP binding"/>
    <property type="evidence" value="ECO:0007669"/>
    <property type="project" value="InterPro"/>
</dbReference>
<organism evidence="4 5">
    <name type="scientific">Candidatus Endonucleibacter bathymodioli</name>
    <dbReference type="NCBI Taxonomy" id="539814"/>
    <lineage>
        <taxon>Bacteria</taxon>
        <taxon>Pseudomonadati</taxon>
        <taxon>Pseudomonadota</taxon>
        <taxon>Gammaproteobacteria</taxon>
        <taxon>Oceanospirillales</taxon>
        <taxon>Endozoicomonadaceae</taxon>
        <taxon>Candidatus Endonucleibacter</taxon>
    </lineage>
</organism>
<dbReference type="Pfam" id="PF00437">
    <property type="entry name" value="T2SSE"/>
    <property type="match status" value="1"/>
</dbReference>
<dbReference type="InterPro" id="IPR050921">
    <property type="entry name" value="T4SS_GSP_E_ATPase"/>
</dbReference>
<feature type="domain" description="Bacterial type II secretion system protein E" evidence="3">
    <location>
        <begin position="66"/>
        <end position="270"/>
    </location>
</feature>
<dbReference type="InterPro" id="IPR001482">
    <property type="entry name" value="T2SS/T4SS_dom"/>
</dbReference>
<name>A0AA90NM33_9GAMM</name>
<evidence type="ECO:0000256" key="2">
    <source>
        <dbReference type="SAM" id="MobiDB-lite"/>
    </source>
</evidence>
<dbReference type="CDD" id="cd01131">
    <property type="entry name" value="PilT"/>
    <property type="match status" value="1"/>
</dbReference>
<comment type="similarity">
    <text evidence="1">Belongs to the GSP E family.</text>
</comment>
<dbReference type="NCBIfam" id="TIGR01420">
    <property type="entry name" value="pilT_fam"/>
    <property type="match status" value="1"/>
</dbReference>
<evidence type="ECO:0000313" key="5">
    <source>
        <dbReference type="Proteomes" id="UP001178148"/>
    </source>
</evidence>
<proteinExistence type="inferred from homology"/>
<accession>A0AA90NM33</accession>
<dbReference type="InterPro" id="IPR006321">
    <property type="entry name" value="PilT/PilU"/>
</dbReference>
<gene>
    <name evidence="4" type="ORF">QS748_08630</name>
</gene>
<evidence type="ECO:0000259" key="3">
    <source>
        <dbReference type="Pfam" id="PF00437"/>
    </source>
</evidence>
<feature type="compositionally biased region" description="Polar residues" evidence="2">
    <location>
        <begin position="354"/>
        <end position="366"/>
    </location>
</feature>
<comment type="caution">
    <text evidence="4">The sequence shown here is derived from an EMBL/GenBank/DDBJ whole genome shotgun (WGS) entry which is preliminary data.</text>
</comment>
<dbReference type="PANTHER" id="PTHR30486">
    <property type="entry name" value="TWITCHING MOTILITY PROTEIN PILT"/>
    <property type="match status" value="1"/>
</dbReference>
<dbReference type="InterPro" id="IPR027417">
    <property type="entry name" value="P-loop_NTPase"/>
</dbReference>
<dbReference type="Proteomes" id="UP001178148">
    <property type="component" value="Unassembled WGS sequence"/>
</dbReference>
<keyword evidence="5" id="KW-1185">Reference proteome</keyword>
<dbReference type="AlphaFoldDB" id="A0AA90NM33"/>
<dbReference type="GO" id="GO:0016887">
    <property type="term" value="F:ATP hydrolysis activity"/>
    <property type="evidence" value="ECO:0007669"/>
    <property type="project" value="InterPro"/>
</dbReference>
<protein>
    <submittedName>
        <fullName evidence="4">PilT/PilU family type 4a pilus ATPase</fullName>
    </submittedName>
</protein>
<evidence type="ECO:0000313" key="4">
    <source>
        <dbReference type="EMBL" id="MDP0589240.1"/>
    </source>
</evidence>